<evidence type="ECO:0000256" key="2">
    <source>
        <dbReference type="ARBA" id="ARBA00022670"/>
    </source>
</evidence>
<dbReference type="InterPro" id="IPR015500">
    <property type="entry name" value="Peptidase_S8_subtilisin-rel"/>
</dbReference>
<organism evidence="11 12">
    <name type="scientific">Apiospora saccharicola</name>
    <dbReference type="NCBI Taxonomy" id="335842"/>
    <lineage>
        <taxon>Eukaryota</taxon>
        <taxon>Fungi</taxon>
        <taxon>Dikarya</taxon>
        <taxon>Ascomycota</taxon>
        <taxon>Pezizomycotina</taxon>
        <taxon>Sordariomycetes</taxon>
        <taxon>Xylariomycetidae</taxon>
        <taxon>Amphisphaeriales</taxon>
        <taxon>Apiosporaceae</taxon>
        <taxon>Apiospora</taxon>
    </lineage>
</organism>
<evidence type="ECO:0000259" key="9">
    <source>
        <dbReference type="Pfam" id="PF05057"/>
    </source>
</evidence>
<comment type="similarity">
    <text evidence="6">Belongs to the peptidase S8 family.</text>
</comment>
<feature type="active site" description="Charge relay system" evidence="6">
    <location>
        <position position="890"/>
    </location>
</feature>
<keyword evidence="4 6" id="KW-0378">Hydrolase</keyword>
<dbReference type="CDD" id="cd00306">
    <property type="entry name" value="Peptidases_S8_S53"/>
    <property type="match status" value="1"/>
</dbReference>
<dbReference type="PROSITE" id="PS51892">
    <property type="entry name" value="SUBTILASE"/>
    <property type="match status" value="1"/>
</dbReference>
<evidence type="ECO:0000256" key="3">
    <source>
        <dbReference type="ARBA" id="ARBA00022737"/>
    </source>
</evidence>
<comment type="caution">
    <text evidence="11">The sequence shown here is derived from an EMBL/GenBank/DDBJ whole genome shotgun (WGS) entry which is preliminary data.</text>
</comment>
<evidence type="ECO:0000313" key="12">
    <source>
        <dbReference type="Proteomes" id="UP001446871"/>
    </source>
</evidence>
<dbReference type="SUPFAM" id="SSF52540">
    <property type="entry name" value="P-loop containing nucleoside triphosphate hydrolases"/>
    <property type="match status" value="1"/>
</dbReference>
<feature type="domain" description="Peptidase S8/S53" evidence="8">
    <location>
        <begin position="883"/>
        <end position="1119"/>
    </location>
</feature>
<dbReference type="InterPro" id="IPR029058">
    <property type="entry name" value="AB_hydrolase_fold"/>
</dbReference>
<feature type="compositionally biased region" description="Low complexity" evidence="7">
    <location>
        <begin position="826"/>
        <end position="842"/>
    </location>
</feature>
<evidence type="ECO:0000256" key="5">
    <source>
        <dbReference type="ARBA" id="ARBA00022825"/>
    </source>
</evidence>
<name>A0ABR1WKS4_9PEZI</name>
<dbReference type="Pfam" id="PF24883">
    <property type="entry name" value="NPHP3_N"/>
    <property type="match status" value="1"/>
</dbReference>
<keyword evidence="5 6" id="KW-0720">Serine protease</keyword>
<evidence type="ECO:0000256" key="6">
    <source>
        <dbReference type="PROSITE-ProRule" id="PRU01240"/>
    </source>
</evidence>
<feature type="active site" description="Charge relay system" evidence="6">
    <location>
        <position position="930"/>
    </location>
</feature>
<evidence type="ECO:0000256" key="1">
    <source>
        <dbReference type="ARBA" id="ARBA00007920"/>
    </source>
</evidence>
<dbReference type="Gene3D" id="3.40.50.200">
    <property type="entry name" value="Peptidase S8/S53 domain"/>
    <property type="match status" value="1"/>
</dbReference>
<dbReference type="InterPro" id="IPR007751">
    <property type="entry name" value="DUF676_lipase-like"/>
</dbReference>
<dbReference type="SUPFAM" id="SSF53474">
    <property type="entry name" value="alpha/beta-Hydrolases"/>
    <property type="match status" value="1"/>
</dbReference>
<evidence type="ECO:0008006" key="13">
    <source>
        <dbReference type="Google" id="ProtNLM"/>
    </source>
</evidence>
<dbReference type="Gene3D" id="3.40.50.300">
    <property type="entry name" value="P-loop containing nucleotide triphosphate hydrolases"/>
    <property type="match status" value="1"/>
</dbReference>
<gene>
    <name evidence="11" type="ORF">PG996_002872</name>
</gene>
<feature type="compositionally biased region" description="Low complexity" evidence="7">
    <location>
        <begin position="52"/>
        <end position="65"/>
    </location>
</feature>
<sequence length="1227" mass="136494">MASGNPSKGRQLWDRVFKRKAIKSSPDVQQVHPSPLIDSPIVARGHSGSTLPPGSMPAAPAASLTPPAEEETIDRFDQFGLLPMQGSASSQSIQPDRKYQVDIVAIHGITGDAYDTWKAPSGELWLKDFLPEDLPGARVYSYGYDADVFFTKGTGNIETFARTLLENLKQELLDDDQVRPIIFICHSMGGLVIKQAIVTSILKAGNYGTIKDRTYGIVFLGTPHRGSNQTAFPSLLANIANIGTPVLSRFIGKNRTDLINALKHEASGLEKLSYQFADQLAIIKIASFIEVDITPPASERIVDGVTGIINCAGERVIDMQGCDHRSICRFAQRSNNYRLILGIIKEWANTATGQTNAAKQGQDRQNVNELVEECQAALTFQGIDWRKIELQNRALPGSCAWAFDHPAFQAWLDRPQGPLWIKGKPGSGKSTLMEILVEDYENSSKHPDIVSLHFFFVGFGYSKNTIRSSPQGMYRTLLLQLLEQAPESTSKFQGYCGQRIGSCRRKGIQFEWDENDSNIIRQHLNIALERLGKADRPVRVFVDAIDEVDPSQSEDVALYLYQLDRRLRGLGFDFRVCISSRHLPINTVSEKHKIVLEKENRVDIENWVRTQFLDRNIVLRKSLTDSRMLQELESKIISCSNGIFLWVWSKVPNVIKFLNNDPDNLKLVEKTLEEVPEELGKIYADILRNLIVPTDRYDAYCLLNWATHALDPMHVGLLVEEVQFSDAYTLPPAGTTEECLKINIRIGRFSGGLLEVLYDAENSVALQDRIAEFIHPSVRLYLQNHGLGLFERLLPLLPSRSSSRSSHRSTENSKYQGRYNSTETDSAIPSGPESSSSRTSNSLIAGASQVEEQSLQKMAENWRTKWETHVMPHLQDMTAQTTRVKIAVLDTGINLDTPDTWGFRGRIQEFGDFISPEGNPSSEPSDTDGHGTHTTSMVLKLAPSVDIYAARVSESYNRKPLLGSIVNAINWAIMHDVDIISISLGYLEAELDTTWTPSRALANRALSRAIRSASDSGIIIFASSNLAWPRTIDGYIPVWSADGYGQVSAHSLPPSTGHNNFAFMSDGPSTRISNRHILPSGSSFATPIAAAIAATILGFAEINSEKSPEDVRSLVQDKISRMRWLESVFQFMSSSRDAFDFVVPWKLFNESDSNEQTLGKIVSIIKSSATNERASRYSVSTLSLVDSTVQTVDEVEEDDRVLPSSSEHSLQITRDLTVEPEVLEQSI</sequence>
<keyword evidence="12" id="KW-1185">Reference proteome</keyword>
<dbReference type="Proteomes" id="UP001446871">
    <property type="component" value="Unassembled WGS sequence"/>
</dbReference>
<feature type="region of interest" description="Disordered" evidence="7">
    <location>
        <begin position="799"/>
        <end position="844"/>
    </location>
</feature>
<feature type="domain" description="DUF676" evidence="9">
    <location>
        <begin position="103"/>
        <end position="228"/>
    </location>
</feature>
<dbReference type="InterPro" id="IPR027417">
    <property type="entry name" value="P-loop_NTPase"/>
</dbReference>
<dbReference type="InterPro" id="IPR000209">
    <property type="entry name" value="Peptidase_S8/S53_dom"/>
</dbReference>
<dbReference type="Gene3D" id="3.40.50.1820">
    <property type="entry name" value="alpha/beta hydrolase"/>
    <property type="match status" value="1"/>
</dbReference>
<accession>A0ABR1WKS4</accession>
<dbReference type="InterPro" id="IPR023827">
    <property type="entry name" value="Peptidase_S8_Asp-AS"/>
</dbReference>
<feature type="region of interest" description="Disordered" evidence="7">
    <location>
        <begin position="23"/>
        <end position="65"/>
    </location>
</feature>
<feature type="domain" description="Nephrocystin 3-like N-terminal" evidence="10">
    <location>
        <begin position="397"/>
        <end position="581"/>
    </location>
</feature>
<keyword evidence="2 6" id="KW-0645">Protease</keyword>
<feature type="compositionally biased region" description="Polar residues" evidence="7">
    <location>
        <begin position="812"/>
        <end position="825"/>
    </location>
</feature>
<protein>
    <recommendedName>
        <fullName evidence="13">Peptidase S8/S53 domain-containing protein</fullName>
    </recommendedName>
</protein>
<dbReference type="PROSITE" id="PS00136">
    <property type="entry name" value="SUBTILASE_ASP"/>
    <property type="match status" value="1"/>
</dbReference>
<evidence type="ECO:0000259" key="10">
    <source>
        <dbReference type="Pfam" id="PF24883"/>
    </source>
</evidence>
<dbReference type="Pfam" id="PF05057">
    <property type="entry name" value="DUF676"/>
    <property type="match status" value="1"/>
</dbReference>
<feature type="active site" description="Charge relay system" evidence="6">
    <location>
        <position position="1083"/>
    </location>
</feature>
<evidence type="ECO:0000313" key="11">
    <source>
        <dbReference type="EMBL" id="KAK8084091.1"/>
    </source>
</evidence>
<comment type="similarity">
    <text evidence="1">Belongs to the putative lipase ROG1 family.</text>
</comment>
<feature type="region of interest" description="Disordered" evidence="7">
    <location>
        <begin position="912"/>
        <end position="934"/>
    </location>
</feature>
<proteinExistence type="inferred from homology"/>
<dbReference type="PRINTS" id="PR00723">
    <property type="entry name" value="SUBTILISIN"/>
</dbReference>
<evidence type="ECO:0000259" key="8">
    <source>
        <dbReference type="Pfam" id="PF00082"/>
    </source>
</evidence>
<evidence type="ECO:0000256" key="7">
    <source>
        <dbReference type="SAM" id="MobiDB-lite"/>
    </source>
</evidence>
<keyword evidence="3" id="KW-0677">Repeat</keyword>
<dbReference type="InterPro" id="IPR056884">
    <property type="entry name" value="NPHP3-like_N"/>
</dbReference>
<dbReference type="SUPFAM" id="SSF52743">
    <property type="entry name" value="Subtilisin-like"/>
    <property type="match status" value="1"/>
</dbReference>
<reference evidence="11 12" key="1">
    <citation type="submission" date="2023-01" db="EMBL/GenBank/DDBJ databases">
        <title>Analysis of 21 Apiospora genomes using comparative genomics revels a genus with tremendous synthesis potential of carbohydrate active enzymes and secondary metabolites.</title>
        <authorList>
            <person name="Sorensen T."/>
        </authorList>
    </citation>
    <scope>NUCLEOTIDE SEQUENCE [LARGE SCALE GENOMIC DNA]</scope>
    <source>
        <strain evidence="11 12">CBS 83171</strain>
    </source>
</reference>
<dbReference type="EMBL" id="JAQQWM010000001">
    <property type="protein sequence ID" value="KAK8084091.1"/>
    <property type="molecule type" value="Genomic_DNA"/>
</dbReference>
<dbReference type="PANTHER" id="PTHR10039">
    <property type="entry name" value="AMELOGENIN"/>
    <property type="match status" value="1"/>
</dbReference>
<dbReference type="PANTHER" id="PTHR10039:SF5">
    <property type="entry name" value="NACHT DOMAIN-CONTAINING PROTEIN"/>
    <property type="match status" value="1"/>
</dbReference>
<dbReference type="InterPro" id="IPR036852">
    <property type="entry name" value="Peptidase_S8/S53_dom_sf"/>
</dbReference>
<dbReference type="Pfam" id="PF00082">
    <property type="entry name" value="Peptidase_S8"/>
    <property type="match status" value="1"/>
</dbReference>
<evidence type="ECO:0000256" key="4">
    <source>
        <dbReference type="ARBA" id="ARBA00022801"/>
    </source>
</evidence>